<dbReference type="AlphaFoldDB" id="A0A563VRM9"/>
<accession>A0A563VRM9</accession>
<dbReference type="EMBL" id="CAACVJ010000154">
    <property type="protein sequence ID" value="VEP14076.1"/>
    <property type="molecule type" value="Genomic_DNA"/>
</dbReference>
<organism evidence="1 2">
    <name type="scientific">Hyella patelloides LEGE 07179</name>
    <dbReference type="NCBI Taxonomy" id="945734"/>
    <lineage>
        <taxon>Bacteria</taxon>
        <taxon>Bacillati</taxon>
        <taxon>Cyanobacteriota</taxon>
        <taxon>Cyanophyceae</taxon>
        <taxon>Pleurocapsales</taxon>
        <taxon>Hyellaceae</taxon>
        <taxon>Hyella</taxon>
    </lineage>
</organism>
<name>A0A563VRM9_9CYAN</name>
<dbReference type="Proteomes" id="UP000320055">
    <property type="component" value="Unassembled WGS sequence"/>
</dbReference>
<evidence type="ECO:0000313" key="1">
    <source>
        <dbReference type="EMBL" id="VEP14076.1"/>
    </source>
</evidence>
<evidence type="ECO:0000313" key="2">
    <source>
        <dbReference type="Proteomes" id="UP000320055"/>
    </source>
</evidence>
<protein>
    <submittedName>
        <fullName evidence="1">Uncharacterized protein</fullName>
    </submittedName>
</protein>
<gene>
    <name evidence="1" type="ORF">H1P_2370015</name>
</gene>
<proteinExistence type="predicted"/>
<sequence>MDIYCSLNQPANNNDLICALGFIKAIYERTSTYFLMYRFKRYYVLVK</sequence>
<keyword evidence="2" id="KW-1185">Reference proteome</keyword>
<reference evidence="1 2" key="1">
    <citation type="submission" date="2019-01" db="EMBL/GenBank/DDBJ databases">
        <authorList>
            <person name="Brito A."/>
        </authorList>
    </citation>
    <scope>NUCLEOTIDE SEQUENCE [LARGE SCALE GENOMIC DNA]</scope>
    <source>
        <strain evidence="1">1</strain>
    </source>
</reference>